<dbReference type="PANTHER" id="PTHR33704:SF1">
    <property type="entry name" value="PROTEIN HEAT INTOLERANT 4-RELATED"/>
    <property type="match status" value="1"/>
</dbReference>
<evidence type="ECO:0000313" key="2">
    <source>
        <dbReference type="Proteomes" id="UP000008694"/>
    </source>
</evidence>
<dbReference type="STRING" id="81972.D7LLX6"/>
<dbReference type="PANTHER" id="PTHR33704">
    <property type="entry name" value="PROTEIN HEAT INTOLERANT 4-RELATED"/>
    <property type="match status" value="1"/>
</dbReference>
<dbReference type="Proteomes" id="UP000008694">
    <property type="component" value="Unassembled WGS sequence"/>
</dbReference>
<dbReference type="eggNOG" id="ENOG502QZIQ">
    <property type="taxonomic scope" value="Eukaryota"/>
</dbReference>
<name>D7LLX6_ARALL</name>
<keyword evidence="2" id="KW-1185">Reference proteome</keyword>
<dbReference type="AlphaFoldDB" id="D7LLX6"/>
<organism evidence="2">
    <name type="scientific">Arabidopsis lyrata subsp. lyrata</name>
    <name type="common">Lyre-leaved rock-cress</name>
    <dbReference type="NCBI Taxonomy" id="81972"/>
    <lineage>
        <taxon>Eukaryota</taxon>
        <taxon>Viridiplantae</taxon>
        <taxon>Streptophyta</taxon>
        <taxon>Embryophyta</taxon>
        <taxon>Tracheophyta</taxon>
        <taxon>Spermatophyta</taxon>
        <taxon>Magnoliopsida</taxon>
        <taxon>eudicotyledons</taxon>
        <taxon>Gunneridae</taxon>
        <taxon>Pentapetalae</taxon>
        <taxon>rosids</taxon>
        <taxon>malvids</taxon>
        <taxon>Brassicales</taxon>
        <taxon>Brassicaceae</taxon>
        <taxon>Camelineae</taxon>
        <taxon>Arabidopsis</taxon>
    </lineage>
</organism>
<evidence type="ECO:0000313" key="1">
    <source>
        <dbReference type="EMBL" id="EFH51621.1"/>
    </source>
</evidence>
<dbReference type="EMBL" id="GL348717">
    <property type="protein sequence ID" value="EFH51621.1"/>
    <property type="molecule type" value="Genomic_DNA"/>
</dbReference>
<protein>
    <submittedName>
        <fullName evidence="1">Predicted protein</fullName>
    </submittedName>
</protein>
<proteinExistence type="predicted"/>
<sequence length="163" mass="19517">MDSWWMKKTCGPELYILYLTKKYRSRSDLLIGFVCHNTPVSTVVSIESPFPPSDKIGITSIQRAAEEIIPMKEMKMDWRRAALRHLKDERVRKFEYCLPYFYDPFKEDELEQSSEVQILYPSEPPVVCEFDWRFDRLEVFVDKLIEDQELSAEQKEEFKEFVK</sequence>
<dbReference type="GO" id="GO:1900034">
    <property type="term" value="P:regulation of cellular response to heat"/>
    <property type="evidence" value="ECO:0007669"/>
    <property type="project" value="InterPro"/>
</dbReference>
<dbReference type="HOGENOM" id="CLU_1629327_0_0_1"/>
<gene>
    <name evidence="1" type="ORF">ARALYDRAFT_664539</name>
</gene>
<accession>D7LLX6</accession>
<dbReference type="InterPro" id="IPR039313">
    <property type="entry name" value="HIT4"/>
</dbReference>
<dbReference type="Gramene" id="Al_scaffold_0005_574">
    <property type="protein sequence ID" value="Al_scaffold_0005_574"/>
    <property type="gene ID" value="Al_scaffold_0005_574"/>
</dbReference>
<reference evidence="2" key="1">
    <citation type="journal article" date="2011" name="Nat. Genet.">
        <title>The Arabidopsis lyrata genome sequence and the basis of rapid genome size change.</title>
        <authorList>
            <person name="Hu T.T."/>
            <person name="Pattyn P."/>
            <person name="Bakker E.G."/>
            <person name="Cao J."/>
            <person name="Cheng J.-F."/>
            <person name="Clark R.M."/>
            <person name="Fahlgren N."/>
            <person name="Fawcett J.A."/>
            <person name="Grimwood J."/>
            <person name="Gundlach H."/>
            <person name="Haberer G."/>
            <person name="Hollister J.D."/>
            <person name="Ossowski S."/>
            <person name="Ottilar R.P."/>
            <person name="Salamov A.A."/>
            <person name="Schneeberger K."/>
            <person name="Spannagl M."/>
            <person name="Wang X."/>
            <person name="Yang L."/>
            <person name="Nasrallah M.E."/>
            <person name="Bergelson J."/>
            <person name="Carrington J.C."/>
            <person name="Gaut B.S."/>
            <person name="Schmutz J."/>
            <person name="Mayer K.F.X."/>
            <person name="Van de Peer Y."/>
            <person name="Grigoriev I.V."/>
            <person name="Nordborg M."/>
            <person name="Weigel D."/>
            <person name="Guo Y.-L."/>
        </authorList>
    </citation>
    <scope>NUCLEOTIDE SEQUENCE [LARGE SCALE GENOMIC DNA]</scope>
    <source>
        <strain evidence="2">cv. MN47</strain>
    </source>
</reference>